<feature type="non-terminal residue" evidence="1">
    <location>
        <position position="44"/>
    </location>
</feature>
<organism evidence="1 2">
    <name type="scientific">Trifolium medium</name>
    <dbReference type="NCBI Taxonomy" id="97028"/>
    <lineage>
        <taxon>Eukaryota</taxon>
        <taxon>Viridiplantae</taxon>
        <taxon>Streptophyta</taxon>
        <taxon>Embryophyta</taxon>
        <taxon>Tracheophyta</taxon>
        <taxon>Spermatophyta</taxon>
        <taxon>Magnoliopsida</taxon>
        <taxon>eudicotyledons</taxon>
        <taxon>Gunneridae</taxon>
        <taxon>Pentapetalae</taxon>
        <taxon>rosids</taxon>
        <taxon>fabids</taxon>
        <taxon>Fabales</taxon>
        <taxon>Fabaceae</taxon>
        <taxon>Papilionoideae</taxon>
        <taxon>50 kb inversion clade</taxon>
        <taxon>NPAAA clade</taxon>
        <taxon>Hologalegina</taxon>
        <taxon>IRL clade</taxon>
        <taxon>Trifolieae</taxon>
        <taxon>Trifolium</taxon>
    </lineage>
</organism>
<proteinExistence type="predicted"/>
<dbReference type="EMBL" id="LXQA010721088">
    <property type="protein sequence ID" value="MCI67647.1"/>
    <property type="molecule type" value="Genomic_DNA"/>
</dbReference>
<evidence type="ECO:0000313" key="2">
    <source>
        <dbReference type="Proteomes" id="UP000265520"/>
    </source>
</evidence>
<accession>A0A392U4J4</accession>
<sequence>MLCGVAKQKEVAEEGIVDAAAEKQHDGVVAVHTLEQEDNVFPTI</sequence>
<dbReference type="AlphaFoldDB" id="A0A392U4J4"/>
<name>A0A392U4J4_9FABA</name>
<reference evidence="1 2" key="1">
    <citation type="journal article" date="2018" name="Front. Plant Sci.">
        <title>Red Clover (Trifolium pratense) and Zigzag Clover (T. medium) - A Picture of Genomic Similarities and Differences.</title>
        <authorList>
            <person name="Dluhosova J."/>
            <person name="Istvanek J."/>
            <person name="Nedelnik J."/>
            <person name="Repkova J."/>
        </authorList>
    </citation>
    <scope>NUCLEOTIDE SEQUENCE [LARGE SCALE GENOMIC DNA]</scope>
    <source>
        <strain evidence="2">cv. 10/8</strain>
        <tissue evidence="1">Leaf</tissue>
    </source>
</reference>
<comment type="caution">
    <text evidence="1">The sequence shown here is derived from an EMBL/GenBank/DDBJ whole genome shotgun (WGS) entry which is preliminary data.</text>
</comment>
<dbReference type="Proteomes" id="UP000265520">
    <property type="component" value="Unassembled WGS sequence"/>
</dbReference>
<protein>
    <submittedName>
        <fullName evidence="1">Uncharacterized protein</fullName>
    </submittedName>
</protein>
<keyword evidence="2" id="KW-1185">Reference proteome</keyword>
<evidence type="ECO:0000313" key="1">
    <source>
        <dbReference type="EMBL" id="MCI67647.1"/>
    </source>
</evidence>